<dbReference type="EMBL" id="PZZL01000001">
    <property type="protein sequence ID" value="PTM61525.1"/>
    <property type="molecule type" value="Genomic_DNA"/>
</dbReference>
<dbReference type="OrthoDB" id="9804924at2"/>
<name>A0A2T4ZHS5_9HYPH</name>
<protein>
    <submittedName>
        <fullName evidence="1">Uncharacterized protein</fullName>
    </submittedName>
</protein>
<proteinExistence type="predicted"/>
<gene>
    <name evidence="1" type="ORF">C8P69_101194</name>
</gene>
<accession>A0A2T4ZHS5</accession>
<organism evidence="1 2">
    <name type="scientific">Phreatobacter oligotrophus</name>
    <dbReference type="NCBI Taxonomy" id="1122261"/>
    <lineage>
        <taxon>Bacteria</taxon>
        <taxon>Pseudomonadati</taxon>
        <taxon>Pseudomonadota</taxon>
        <taxon>Alphaproteobacteria</taxon>
        <taxon>Hyphomicrobiales</taxon>
        <taxon>Phreatobacteraceae</taxon>
        <taxon>Phreatobacter</taxon>
    </lineage>
</organism>
<evidence type="ECO:0000313" key="1">
    <source>
        <dbReference type="EMBL" id="PTM61525.1"/>
    </source>
</evidence>
<reference evidence="1 2" key="1">
    <citation type="submission" date="2018-04" db="EMBL/GenBank/DDBJ databases">
        <title>Genomic Encyclopedia of Archaeal and Bacterial Type Strains, Phase II (KMG-II): from individual species to whole genera.</title>
        <authorList>
            <person name="Goeker M."/>
        </authorList>
    </citation>
    <scope>NUCLEOTIDE SEQUENCE [LARGE SCALE GENOMIC DNA]</scope>
    <source>
        <strain evidence="1 2">DSM 25521</strain>
    </source>
</reference>
<dbReference type="RefSeq" id="WP_108173991.1">
    <property type="nucleotide sequence ID" value="NZ_JAIESU010000029.1"/>
</dbReference>
<dbReference type="Proteomes" id="UP000241808">
    <property type="component" value="Unassembled WGS sequence"/>
</dbReference>
<dbReference type="AlphaFoldDB" id="A0A2T4ZHS5"/>
<keyword evidence="2" id="KW-1185">Reference proteome</keyword>
<comment type="caution">
    <text evidence="1">The sequence shown here is derived from an EMBL/GenBank/DDBJ whole genome shotgun (WGS) entry which is preliminary data.</text>
</comment>
<evidence type="ECO:0000313" key="2">
    <source>
        <dbReference type="Proteomes" id="UP000241808"/>
    </source>
</evidence>
<sequence length="67" mass="7159">MTTIKLQIPPDLLAAVDRFIEEEVPSASRTDAMVAALRAWAVGNGLMLSWRGPQEPPASWPAAANDG</sequence>